<keyword evidence="1" id="KW-0808">Transferase</keyword>
<dbReference type="Proteomes" id="UP000010556">
    <property type="component" value="Unassembled WGS sequence"/>
</dbReference>
<name>L5LYK6_MYODS</name>
<protein>
    <submittedName>
        <fullName evidence="1">CMP-N-acetylneuraminate-beta-1,4-galactoside alpha-2,3-sialyltransferase</fullName>
    </submittedName>
</protein>
<evidence type="ECO:0000313" key="2">
    <source>
        <dbReference type="Proteomes" id="UP000010556"/>
    </source>
</evidence>
<gene>
    <name evidence="1" type="ORF">MDA_GLEAN10014372</name>
</gene>
<dbReference type="AlphaFoldDB" id="L5LYK6"/>
<organism evidence="1 2">
    <name type="scientific">Myotis davidii</name>
    <name type="common">David's myotis</name>
    <dbReference type="NCBI Taxonomy" id="225400"/>
    <lineage>
        <taxon>Eukaryota</taxon>
        <taxon>Metazoa</taxon>
        <taxon>Chordata</taxon>
        <taxon>Craniata</taxon>
        <taxon>Vertebrata</taxon>
        <taxon>Euteleostomi</taxon>
        <taxon>Mammalia</taxon>
        <taxon>Eutheria</taxon>
        <taxon>Laurasiatheria</taxon>
        <taxon>Chiroptera</taxon>
        <taxon>Yangochiroptera</taxon>
        <taxon>Vespertilionidae</taxon>
        <taxon>Myotis</taxon>
    </lineage>
</organism>
<sequence length="142" mass="15216">MEAAQLPPRSCGHQRFASTSRRSCTCTAPVEAVRLPVARCGSRRLLQYDRLGFLLKLDSKLPAELATKYANFSEGACKPGYASALMTAIFPRLGTPRADAPEASGLVLTYSDAQAVAVLVVAVPSPHTQAATALIETFWYVS</sequence>
<accession>L5LYK6</accession>
<reference evidence="2" key="1">
    <citation type="journal article" date="2013" name="Science">
        <title>Comparative analysis of bat genomes provides insight into the evolution of flight and immunity.</title>
        <authorList>
            <person name="Zhang G."/>
            <person name="Cowled C."/>
            <person name="Shi Z."/>
            <person name="Huang Z."/>
            <person name="Bishop-Lilly K.A."/>
            <person name="Fang X."/>
            <person name="Wynne J.W."/>
            <person name="Xiong Z."/>
            <person name="Baker M.L."/>
            <person name="Zhao W."/>
            <person name="Tachedjian M."/>
            <person name="Zhu Y."/>
            <person name="Zhou P."/>
            <person name="Jiang X."/>
            <person name="Ng J."/>
            <person name="Yang L."/>
            <person name="Wu L."/>
            <person name="Xiao J."/>
            <person name="Feng Y."/>
            <person name="Chen Y."/>
            <person name="Sun X."/>
            <person name="Zhang Y."/>
            <person name="Marsh G.A."/>
            <person name="Crameri G."/>
            <person name="Broder C.C."/>
            <person name="Frey K.G."/>
            <person name="Wang L.F."/>
            <person name="Wang J."/>
        </authorList>
    </citation>
    <scope>NUCLEOTIDE SEQUENCE [LARGE SCALE GENOMIC DNA]</scope>
</reference>
<evidence type="ECO:0000313" key="1">
    <source>
        <dbReference type="EMBL" id="ELK31147.1"/>
    </source>
</evidence>
<proteinExistence type="predicted"/>
<dbReference type="EMBL" id="KB106370">
    <property type="protein sequence ID" value="ELK31147.1"/>
    <property type="molecule type" value="Genomic_DNA"/>
</dbReference>
<keyword evidence="1" id="KW-0328">Glycosyltransferase</keyword>
<dbReference type="GO" id="GO:0016757">
    <property type="term" value="F:glycosyltransferase activity"/>
    <property type="evidence" value="ECO:0007669"/>
    <property type="project" value="UniProtKB-KW"/>
</dbReference>
<keyword evidence="2" id="KW-1185">Reference proteome</keyword>